<dbReference type="CDD" id="cd15831">
    <property type="entry name" value="BTAD"/>
    <property type="match status" value="1"/>
</dbReference>
<accession>A0ABW1CQV0</accession>
<dbReference type="SMART" id="SM01043">
    <property type="entry name" value="BTAD"/>
    <property type="match status" value="1"/>
</dbReference>
<dbReference type="SUPFAM" id="SSF48452">
    <property type="entry name" value="TPR-like"/>
    <property type="match status" value="1"/>
</dbReference>
<dbReference type="Pfam" id="PF03704">
    <property type="entry name" value="BTAD"/>
    <property type="match status" value="1"/>
</dbReference>
<dbReference type="PANTHER" id="PTHR35807:SF1">
    <property type="entry name" value="TRANSCRIPTIONAL REGULATOR REDD"/>
    <property type="match status" value="1"/>
</dbReference>
<evidence type="ECO:0000256" key="3">
    <source>
        <dbReference type="ARBA" id="ARBA00023125"/>
    </source>
</evidence>
<dbReference type="Proteomes" id="UP001596058">
    <property type="component" value="Unassembled WGS sequence"/>
</dbReference>
<evidence type="ECO:0000256" key="1">
    <source>
        <dbReference type="ARBA" id="ARBA00005820"/>
    </source>
</evidence>
<comment type="similarity">
    <text evidence="1">Belongs to the AfsR/DnrI/RedD regulatory family.</text>
</comment>
<dbReference type="PANTHER" id="PTHR35807">
    <property type="entry name" value="TRANSCRIPTIONAL REGULATOR REDD-RELATED"/>
    <property type="match status" value="1"/>
</dbReference>
<dbReference type="InterPro" id="IPR016032">
    <property type="entry name" value="Sig_transdc_resp-reg_C-effctor"/>
</dbReference>
<comment type="caution">
    <text evidence="7">The sequence shown here is derived from an EMBL/GenBank/DDBJ whole genome shotgun (WGS) entry which is preliminary data.</text>
</comment>
<dbReference type="InterPro" id="IPR011990">
    <property type="entry name" value="TPR-like_helical_dom_sf"/>
</dbReference>
<dbReference type="PROSITE" id="PS51755">
    <property type="entry name" value="OMPR_PHOB"/>
    <property type="match status" value="1"/>
</dbReference>
<protein>
    <submittedName>
        <fullName evidence="7">BTAD domain-containing putative transcriptional regulator</fullName>
    </submittedName>
</protein>
<keyword evidence="3 5" id="KW-0238">DNA-binding</keyword>
<evidence type="ECO:0000313" key="7">
    <source>
        <dbReference type="EMBL" id="MFC5827942.1"/>
    </source>
</evidence>
<evidence type="ECO:0000256" key="5">
    <source>
        <dbReference type="PROSITE-ProRule" id="PRU01091"/>
    </source>
</evidence>
<evidence type="ECO:0000256" key="2">
    <source>
        <dbReference type="ARBA" id="ARBA00023015"/>
    </source>
</evidence>
<organism evidence="7 8">
    <name type="scientific">Nonomuraea insulae</name>
    <dbReference type="NCBI Taxonomy" id="1616787"/>
    <lineage>
        <taxon>Bacteria</taxon>
        <taxon>Bacillati</taxon>
        <taxon>Actinomycetota</taxon>
        <taxon>Actinomycetes</taxon>
        <taxon>Streptosporangiales</taxon>
        <taxon>Streptosporangiaceae</taxon>
        <taxon>Nonomuraea</taxon>
    </lineage>
</organism>
<proteinExistence type="inferred from homology"/>
<feature type="DNA-binding region" description="OmpR/PhoB-type" evidence="5">
    <location>
        <begin position="1"/>
        <end position="97"/>
    </location>
</feature>
<dbReference type="InterPro" id="IPR051677">
    <property type="entry name" value="AfsR-DnrI-RedD_regulator"/>
</dbReference>
<dbReference type="InterPro" id="IPR005158">
    <property type="entry name" value="BTAD"/>
</dbReference>
<dbReference type="SUPFAM" id="SSF46894">
    <property type="entry name" value="C-terminal effector domain of the bipartite response regulators"/>
    <property type="match status" value="1"/>
</dbReference>
<dbReference type="Gene3D" id="1.10.10.10">
    <property type="entry name" value="Winged helix-like DNA-binding domain superfamily/Winged helix DNA-binding domain"/>
    <property type="match status" value="1"/>
</dbReference>
<keyword evidence="2" id="KW-0805">Transcription regulation</keyword>
<dbReference type="RefSeq" id="WP_379517442.1">
    <property type="nucleotide sequence ID" value="NZ_JBHSPA010000031.1"/>
</dbReference>
<name>A0ABW1CQV0_9ACTN</name>
<evidence type="ECO:0000256" key="4">
    <source>
        <dbReference type="ARBA" id="ARBA00023163"/>
    </source>
</evidence>
<dbReference type="SMART" id="SM00862">
    <property type="entry name" value="Trans_reg_C"/>
    <property type="match status" value="1"/>
</dbReference>
<gene>
    <name evidence="7" type="ORF">ACFPZ3_29110</name>
</gene>
<evidence type="ECO:0000259" key="6">
    <source>
        <dbReference type="PROSITE" id="PS51755"/>
    </source>
</evidence>
<evidence type="ECO:0000313" key="8">
    <source>
        <dbReference type="Proteomes" id="UP001596058"/>
    </source>
</evidence>
<reference evidence="8" key="1">
    <citation type="journal article" date="2019" name="Int. J. Syst. Evol. Microbiol.">
        <title>The Global Catalogue of Microorganisms (GCM) 10K type strain sequencing project: providing services to taxonomists for standard genome sequencing and annotation.</title>
        <authorList>
            <consortium name="The Broad Institute Genomics Platform"/>
            <consortium name="The Broad Institute Genome Sequencing Center for Infectious Disease"/>
            <person name="Wu L."/>
            <person name="Ma J."/>
        </authorList>
    </citation>
    <scope>NUCLEOTIDE SEQUENCE [LARGE SCALE GENOMIC DNA]</scope>
    <source>
        <strain evidence="8">CCUG 53903</strain>
    </source>
</reference>
<dbReference type="EMBL" id="JBHSPA010000031">
    <property type="protein sequence ID" value="MFC5827942.1"/>
    <property type="molecule type" value="Genomic_DNA"/>
</dbReference>
<dbReference type="InterPro" id="IPR036388">
    <property type="entry name" value="WH-like_DNA-bd_sf"/>
</dbReference>
<keyword evidence="4" id="KW-0804">Transcription</keyword>
<feature type="domain" description="OmpR/PhoB-type" evidence="6">
    <location>
        <begin position="1"/>
        <end position="97"/>
    </location>
</feature>
<dbReference type="Pfam" id="PF00486">
    <property type="entry name" value="Trans_reg_C"/>
    <property type="match status" value="1"/>
</dbReference>
<dbReference type="InterPro" id="IPR001867">
    <property type="entry name" value="OmpR/PhoB-type_DNA-bd"/>
</dbReference>
<sequence>MLRFRILGTLEVINDEGDCTPTAPKLREVLSLLLVQPNRVVPTEILLEELWRGKLPRSAVATLQTYVYQLRKILSGGTSADDCELLVTRPPGYMIRLDPDHLDATLFESLVEEGQAALALDDTQTASRLLHQALALWRERALADVEPGPRLSAHLAWMEESHLSAHELRIEADMRLGKHRQLVGELRALAAAHPLHEWYHLQLMVSLHRSGRRADALDVYQRLRKVIRAEIGLEPSIELRHAQQVILEGSAPDVLMRT</sequence>
<keyword evidence="8" id="KW-1185">Reference proteome</keyword>
<dbReference type="Gene3D" id="1.25.40.10">
    <property type="entry name" value="Tetratricopeptide repeat domain"/>
    <property type="match status" value="1"/>
</dbReference>